<dbReference type="SUPFAM" id="SSF53383">
    <property type="entry name" value="PLP-dependent transferases"/>
    <property type="match status" value="1"/>
</dbReference>
<comment type="function">
    <text evidence="9">Catalyzes the decarboxylative condensation of pimeloyl-[acyl-carrier protein] and L-alanine to produce 8-amino-7-oxononanoate (AON), [acyl-carrier protein], and carbon dioxide.</text>
</comment>
<dbReference type="InterPro" id="IPR050087">
    <property type="entry name" value="AON_synthase_class-II"/>
</dbReference>
<comment type="catalytic activity">
    <reaction evidence="7 9">
        <text>6-carboxyhexanoyl-[ACP] + L-alanine + H(+) = (8S)-8-amino-7-oxononanoate + holo-[ACP] + CO2</text>
        <dbReference type="Rhea" id="RHEA:42288"/>
        <dbReference type="Rhea" id="RHEA-COMP:9685"/>
        <dbReference type="Rhea" id="RHEA-COMP:9955"/>
        <dbReference type="ChEBI" id="CHEBI:15378"/>
        <dbReference type="ChEBI" id="CHEBI:16526"/>
        <dbReference type="ChEBI" id="CHEBI:57972"/>
        <dbReference type="ChEBI" id="CHEBI:64479"/>
        <dbReference type="ChEBI" id="CHEBI:78846"/>
        <dbReference type="ChEBI" id="CHEBI:149468"/>
        <dbReference type="EC" id="2.3.1.47"/>
    </reaction>
</comment>
<comment type="pathway">
    <text evidence="2 9">Cofactor biosynthesis; biotin biosynthesis.</text>
</comment>
<dbReference type="Gene3D" id="3.40.640.10">
    <property type="entry name" value="Type I PLP-dependent aspartate aminotransferase-like (Major domain)"/>
    <property type="match status" value="1"/>
</dbReference>
<comment type="similarity">
    <text evidence="9">Belongs to the class-II pyridoxal-phosphate-dependent aminotransferase family. BioF subfamily.</text>
</comment>
<dbReference type="UniPathway" id="UPA00078"/>
<evidence type="ECO:0000259" key="10">
    <source>
        <dbReference type="Pfam" id="PF00155"/>
    </source>
</evidence>
<dbReference type="PANTHER" id="PTHR13693">
    <property type="entry name" value="CLASS II AMINOTRANSFERASE/8-AMINO-7-OXONONANOATE SYNTHASE"/>
    <property type="match status" value="1"/>
</dbReference>
<dbReference type="PROSITE" id="PS00599">
    <property type="entry name" value="AA_TRANSFER_CLASS_2"/>
    <property type="match status" value="1"/>
</dbReference>
<sequence>MLDDFLLKKLSETENAGLLRKLNTIQSNPAARIEINGRKFINFSSNNYLALAGNKEINKAIADAVEKYGFAGTSSRLVCGNLSIHEELEAELAVFKNKQASLVFPSGYQTNVGIISALMANEKNSCIIMDKLNHASLWDGVKLSGSRVFAYEHCDMNSLEKTLKRAHKYEIKLTITESVFSMDGDFAPLKDFAELCLKYGAVSMVDEAHSTGVFGKAGKGLTEVFGVSNKIDITVGTLSKAFAAQGGFVCGSRQLANFLINKSRAFIYTTAVSPAICAAALKSLEILKRSAAERAFLLKTAECLKKKLNKLGFNTLNTQSQIIPVITGSVENTEKISLYLREKGIYVPAIKPPTVPKERSRIRISLTAGHTDRDIKKLIDSISEIV</sequence>
<evidence type="ECO:0000256" key="7">
    <source>
        <dbReference type="ARBA" id="ARBA00047715"/>
    </source>
</evidence>
<reference evidence="11 12" key="1">
    <citation type="submission" date="2015-11" db="EMBL/GenBank/DDBJ databases">
        <title>Evidence for parallel genomic evolution in an endosymbiosis of termite gut flagellates.</title>
        <authorList>
            <person name="Zheng H."/>
        </authorList>
    </citation>
    <scope>NUCLEOTIDE SEQUENCE [LARGE SCALE GENOMIC DNA]</scope>
    <source>
        <strain evidence="11 12">CET450</strain>
    </source>
</reference>
<evidence type="ECO:0000256" key="3">
    <source>
        <dbReference type="ARBA" id="ARBA00011738"/>
    </source>
</evidence>
<evidence type="ECO:0000256" key="2">
    <source>
        <dbReference type="ARBA" id="ARBA00004746"/>
    </source>
</evidence>
<evidence type="ECO:0000256" key="6">
    <source>
        <dbReference type="ARBA" id="ARBA00022898"/>
    </source>
</evidence>
<dbReference type="GO" id="GO:0008710">
    <property type="term" value="F:8-amino-7-oxononanoate synthase activity"/>
    <property type="evidence" value="ECO:0007669"/>
    <property type="project" value="UniProtKB-UniRule"/>
</dbReference>
<accession>A0A1E5IK53</accession>
<evidence type="ECO:0000313" key="11">
    <source>
        <dbReference type="EMBL" id="OEG70811.1"/>
    </source>
</evidence>
<evidence type="ECO:0000256" key="8">
    <source>
        <dbReference type="PIRSR" id="PIRSR604723-51"/>
    </source>
</evidence>
<dbReference type="GO" id="GO:0030170">
    <property type="term" value="F:pyridoxal phosphate binding"/>
    <property type="evidence" value="ECO:0007669"/>
    <property type="project" value="InterPro"/>
</dbReference>
<dbReference type="GO" id="GO:0009102">
    <property type="term" value="P:biotin biosynthetic process"/>
    <property type="evidence" value="ECO:0007669"/>
    <property type="project" value="UniProtKB-UniRule"/>
</dbReference>
<organism evidence="11 12">
    <name type="scientific">Endomicrobium trichonymphae</name>
    <dbReference type="NCBI Taxonomy" id="1408204"/>
    <lineage>
        <taxon>Bacteria</taxon>
        <taxon>Pseudomonadati</taxon>
        <taxon>Elusimicrobiota</taxon>
        <taxon>Endomicrobiia</taxon>
        <taxon>Endomicrobiales</taxon>
        <taxon>Endomicrobiaceae</taxon>
        <taxon>Candidatus Endomicrobiellum</taxon>
    </lineage>
</organism>
<comment type="cofactor">
    <cofactor evidence="1 8 9">
        <name>pyridoxal 5'-phosphate</name>
        <dbReference type="ChEBI" id="CHEBI:597326"/>
    </cofactor>
</comment>
<dbReference type="InterPro" id="IPR015424">
    <property type="entry name" value="PyrdxlP-dep_Trfase"/>
</dbReference>
<comment type="caution">
    <text evidence="11">The sequence shown here is derived from an EMBL/GenBank/DDBJ whole genome shotgun (WGS) entry which is preliminary data.</text>
</comment>
<dbReference type="Proteomes" id="UP000095237">
    <property type="component" value="Unassembled WGS sequence"/>
</dbReference>
<proteinExistence type="inferred from homology"/>
<feature type="modified residue" description="N6-(pyridoxal phosphate)lysine" evidence="8">
    <location>
        <position position="240"/>
    </location>
</feature>
<comment type="subunit">
    <text evidence="3 9">Homodimer.</text>
</comment>
<name>A0A1E5IK53_ENDTX</name>
<dbReference type="InterPro" id="IPR004723">
    <property type="entry name" value="AONS_Archaea/Proteobacteria"/>
</dbReference>
<keyword evidence="12" id="KW-1185">Reference proteome</keyword>
<keyword evidence="6 8" id="KW-0663">Pyridoxal phosphate</keyword>
<dbReference type="NCBIfam" id="TIGR00858">
    <property type="entry name" value="bioF"/>
    <property type="match status" value="1"/>
</dbReference>
<gene>
    <name evidence="11" type="ORF">ATZ36_17750</name>
</gene>
<dbReference type="EMBL" id="LNVX01000291">
    <property type="protein sequence ID" value="OEG70811.1"/>
    <property type="molecule type" value="Genomic_DNA"/>
</dbReference>
<feature type="domain" description="Aminotransferase class I/classII large" evidence="10">
    <location>
        <begin position="39"/>
        <end position="382"/>
    </location>
</feature>
<evidence type="ECO:0000256" key="5">
    <source>
        <dbReference type="ARBA" id="ARBA00022756"/>
    </source>
</evidence>
<keyword evidence="4 9" id="KW-0808">Transferase</keyword>
<evidence type="ECO:0000256" key="4">
    <source>
        <dbReference type="ARBA" id="ARBA00022679"/>
    </source>
</evidence>
<dbReference type="InterPro" id="IPR004839">
    <property type="entry name" value="Aminotransferase_I/II_large"/>
</dbReference>
<dbReference type="InterPro" id="IPR015421">
    <property type="entry name" value="PyrdxlP-dep_Trfase_major"/>
</dbReference>
<evidence type="ECO:0000256" key="1">
    <source>
        <dbReference type="ARBA" id="ARBA00001933"/>
    </source>
</evidence>
<dbReference type="Pfam" id="PF00155">
    <property type="entry name" value="Aminotran_1_2"/>
    <property type="match status" value="1"/>
</dbReference>
<dbReference type="EC" id="2.3.1.47" evidence="9"/>
<dbReference type="AlphaFoldDB" id="A0A1E5IK53"/>
<dbReference type="InterPro" id="IPR015422">
    <property type="entry name" value="PyrdxlP-dep_Trfase_small"/>
</dbReference>
<keyword evidence="5" id="KW-0093">Biotin biosynthesis</keyword>
<evidence type="ECO:0000313" key="12">
    <source>
        <dbReference type="Proteomes" id="UP000095237"/>
    </source>
</evidence>
<dbReference type="InterPro" id="IPR001917">
    <property type="entry name" value="Aminotrans_II_pyridoxalP_BS"/>
</dbReference>
<dbReference type="Gene3D" id="3.90.1150.10">
    <property type="entry name" value="Aspartate Aminotransferase, domain 1"/>
    <property type="match status" value="1"/>
</dbReference>
<dbReference type="CDD" id="cd06454">
    <property type="entry name" value="KBL_like"/>
    <property type="match status" value="1"/>
</dbReference>
<evidence type="ECO:0000256" key="9">
    <source>
        <dbReference type="RuleBase" id="RU003693"/>
    </source>
</evidence>
<protein>
    <recommendedName>
        <fullName evidence="9">8-amino-7-ketopelargonate synthase</fullName>
        <ecNumber evidence="9">2.3.1.47</ecNumber>
    </recommendedName>
</protein>